<dbReference type="EMBL" id="SACK01000001">
    <property type="protein sequence ID" value="RVU03159.1"/>
    <property type="molecule type" value="Genomic_DNA"/>
</dbReference>
<dbReference type="Pfam" id="PF14088">
    <property type="entry name" value="DUF4268"/>
    <property type="match status" value="1"/>
</dbReference>
<dbReference type="Proteomes" id="UP000282759">
    <property type="component" value="Unassembled WGS sequence"/>
</dbReference>
<sequence>MAPQPSAEGVKVNWINYRTGIKHLYFRMSTDNRSATIAIEYTQWDEGIRALFFEQLETFKTLFTAHMGEEWDWQPNYTDDYGKTICRVSFTLREASIFNRNDWPRLITFFKERITLLDEFWSTAQYSFELFK</sequence>
<organism evidence="2 3">
    <name type="scientific">Mucilaginibacter limnophilus</name>
    <dbReference type="NCBI Taxonomy" id="1932778"/>
    <lineage>
        <taxon>Bacteria</taxon>
        <taxon>Pseudomonadati</taxon>
        <taxon>Bacteroidota</taxon>
        <taxon>Sphingobacteriia</taxon>
        <taxon>Sphingobacteriales</taxon>
        <taxon>Sphingobacteriaceae</taxon>
        <taxon>Mucilaginibacter</taxon>
    </lineage>
</organism>
<keyword evidence="3" id="KW-1185">Reference proteome</keyword>
<reference evidence="2 3" key="1">
    <citation type="submission" date="2019-01" db="EMBL/GenBank/DDBJ databases">
        <authorList>
            <person name="Chen W.-M."/>
        </authorList>
    </citation>
    <scope>NUCLEOTIDE SEQUENCE [LARGE SCALE GENOMIC DNA]</scope>
    <source>
        <strain evidence="2 3">YBJ-36</strain>
    </source>
</reference>
<protein>
    <submittedName>
        <fullName evidence="2">DUF4268 domain-containing protein</fullName>
    </submittedName>
</protein>
<name>A0A3S2VAY0_9SPHI</name>
<evidence type="ECO:0000313" key="2">
    <source>
        <dbReference type="EMBL" id="RVU03159.1"/>
    </source>
</evidence>
<feature type="domain" description="DUF4268" evidence="1">
    <location>
        <begin position="10"/>
        <end position="123"/>
    </location>
</feature>
<evidence type="ECO:0000313" key="3">
    <source>
        <dbReference type="Proteomes" id="UP000282759"/>
    </source>
</evidence>
<dbReference type="InterPro" id="IPR025364">
    <property type="entry name" value="DUF4268"/>
</dbReference>
<dbReference type="OrthoDB" id="1467516at2"/>
<accession>A0A3S2VAY0</accession>
<evidence type="ECO:0000259" key="1">
    <source>
        <dbReference type="Pfam" id="PF14088"/>
    </source>
</evidence>
<comment type="caution">
    <text evidence="2">The sequence shown here is derived from an EMBL/GenBank/DDBJ whole genome shotgun (WGS) entry which is preliminary data.</text>
</comment>
<dbReference type="AlphaFoldDB" id="A0A3S2VAY0"/>
<proteinExistence type="predicted"/>
<gene>
    <name evidence="2" type="ORF">EOD41_00335</name>
</gene>